<evidence type="ECO:0000256" key="1">
    <source>
        <dbReference type="SAM" id="Phobius"/>
    </source>
</evidence>
<accession>A0A098MBX3</accession>
<reference evidence="2 3" key="1">
    <citation type="submission" date="2014-08" db="EMBL/GenBank/DDBJ databases">
        <authorList>
            <person name="den Bakker H.C."/>
        </authorList>
    </citation>
    <scope>NUCLEOTIDE SEQUENCE [LARGE SCALE GENOMIC DNA]</scope>
    <source>
        <strain evidence="2 3">DSM 18334</strain>
    </source>
</reference>
<gene>
    <name evidence="2" type="ORF">PWYN_09525</name>
</gene>
<sequence length="82" mass="9442">MRSPHFGLVWFVYFPLPEMAVFFCSFFLVKQHACIMCRISSTDGASGEGLLYLVQDFERKRCFRRGIVVLSAGFRAQMVLPE</sequence>
<evidence type="ECO:0000313" key="3">
    <source>
        <dbReference type="Proteomes" id="UP000029734"/>
    </source>
</evidence>
<protein>
    <submittedName>
        <fullName evidence="2">Uncharacterized protein</fullName>
    </submittedName>
</protein>
<reference evidence="2 3" key="2">
    <citation type="submission" date="2014-10" db="EMBL/GenBank/DDBJ databases">
        <title>Comparative genomics of the Paenibacillus odorifer group.</title>
        <authorList>
            <person name="Tsai Y.-C."/>
            <person name="Martin N."/>
            <person name="Korlach J."/>
            <person name="Wiedmann M."/>
        </authorList>
    </citation>
    <scope>NUCLEOTIDE SEQUENCE [LARGE SCALE GENOMIC DNA]</scope>
    <source>
        <strain evidence="2 3">DSM 18334</strain>
    </source>
</reference>
<feature type="transmembrane region" description="Helical" evidence="1">
    <location>
        <begin position="6"/>
        <end position="29"/>
    </location>
</feature>
<keyword evidence="1" id="KW-1133">Transmembrane helix</keyword>
<dbReference type="Proteomes" id="UP000029734">
    <property type="component" value="Unassembled WGS sequence"/>
</dbReference>
<evidence type="ECO:0000313" key="2">
    <source>
        <dbReference type="EMBL" id="KGE19553.1"/>
    </source>
</evidence>
<keyword evidence="3" id="KW-1185">Reference proteome</keyword>
<dbReference type="EMBL" id="JQCR01000002">
    <property type="protein sequence ID" value="KGE19553.1"/>
    <property type="molecule type" value="Genomic_DNA"/>
</dbReference>
<name>A0A098MBX3_9BACL</name>
<dbReference type="AlphaFoldDB" id="A0A098MBX3"/>
<comment type="caution">
    <text evidence="2">The sequence shown here is derived from an EMBL/GenBank/DDBJ whole genome shotgun (WGS) entry which is preliminary data.</text>
</comment>
<keyword evidence="1" id="KW-0812">Transmembrane</keyword>
<proteinExistence type="predicted"/>
<keyword evidence="1" id="KW-0472">Membrane</keyword>
<organism evidence="2 3">
    <name type="scientific">Paenibacillus wynnii</name>
    <dbReference type="NCBI Taxonomy" id="268407"/>
    <lineage>
        <taxon>Bacteria</taxon>
        <taxon>Bacillati</taxon>
        <taxon>Bacillota</taxon>
        <taxon>Bacilli</taxon>
        <taxon>Bacillales</taxon>
        <taxon>Paenibacillaceae</taxon>
        <taxon>Paenibacillus</taxon>
    </lineage>
</organism>